<dbReference type="GO" id="GO:0005886">
    <property type="term" value="C:plasma membrane"/>
    <property type="evidence" value="ECO:0007669"/>
    <property type="project" value="UniProtKB-SubCell"/>
</dbReference>
<gene>
    <name evidence="10" type="ORF">FNH21_15905</name>
</gene>
<dbReference type="GO" id="GO:1903785">
    <property type="term" value="P:L-valine transmembrane transport"/>
    <property type="evidence" value="ECO:0007669"/>
    <property type="project" value="TreeGrafter"/>
</dbReference>
<keyword evidence="6 9" id="KW-1133">Transmembrane helix</keyword>
<evidence type="ECO:0000256" key="2">
    <source>
        <dbReference type="ARBA" id="ARBA00010735"/>
    </source>
</evidence>
<feature type="transmembrane region" description="Helical" evidence="9">
    <location>
        <begin position="204"/>
        <end position="222"/>
    </location>
</feature>
<evidence type="ECO:0000256" key="9">
    <source>
        <dbReference type="SAM" id="Phobius"/>
    </source>
</evidence>
<sequence>MQLLQSPAVRIALSVAIATGLYGLSFGALSVAAGLDLLQTMALSLLLFSGGSQFAFIGVVAGGGSGLSAMSAAALLGIRNGVYGMQVNVLLRPPRWRKLPMAHLTIDESVATATGQTDPQEQRRGFWAAGIGVFVLWNLFTLVGALAGNALGDPATWGLDGAAVAAFLGLLWPRIRAREPAAIAVVCAVVTLIAVPLVPPGVPILIAAVVAAVLGLSGLGPATEGLEPDVDPYPDGAAGEPDGARSGVARQSEGAGRSEGAGGFGVALQSGVPRQPGVPRQSGGREDA</sequence>
<proteinExistence type="inferred from homology"/>
<comment type="caution">
    <text evidence="10">The sequence shown here is derived from an EMBL/GenBank/DDBJ whole genome shotgun (WGS) entry which is preliminary data.</text>
</comment>
<comment type="similarity">
    <text evidence="2">Belongs to the AzlC family.</text>
</comment>
<evidence type="ECO:0000313" key="11">
    <source>
        <dbReference type="Proteomes" id="UP000326464"/>
    </source>
</evidence>
<protein>
    <submittedName>
        <fullName evidence="10">Branched-chain amino acid ABC transporter permease</fullName>
    </submittedName>
</protein>
<keyword evidence="3" id="KW-0813">Transport</keyword>
<dbReference type="InterPro" id="IPR011606">
    <property type="entry name" value="Brnchd-chn_aa_trnsp_permease"/>
</dbReference>
<evidence type="ECO:0000313" key="10">
    <source>
        <dbReference type="EMBL" id="MPY12178.1"/>
    </source>
</evidence>
<keyword evidence="7 9" id="KW-0472">Membrane</keyword>
<feature type="transmembrane region" description="Helical" evidence="9">
    <location>
        <begin position="126"/>
        <end position="148"/>
    </location>
</feature>
<dbReference type="Proteomes" id="UP000326464">
    <property type="component" value="Unassembled WGS sequence"/>
</dbReference>
<evidence type="ECO:0000256" key="6">
    <source>
        <dbReference type="ARBA" id="ARBA00022989"/>
    </source>
</evidence>
<evidence type="ECO:0000256" key="1">
    <source>
        <dbReference type="ARBA" id="ARBA00004651"/>
    </source>
</evidence>
<reference evidence="11" key="1">
    <citation type="submission" date="2019-07" db="EMBL/GenBank/DDBJ databases">
        <title>Arthrobacter KR32 sp. nov., isolated from mountain cheese made of cows milk.</title>
        <authorList>
            <person name="Flegler A."/>
        </authorList>
    </citation>
    <scope>NUCLEOTIDE SEQUENCE [LARGE SCALE GENOMIC DNA]</scope>
    <source>
        <strain evidence="11">KR32</strain>
    </source>
</reference>
<dbReference type="EMBL" id="VJXX01000007">
    <property type="protein sequence ID" value="MPY12178.1"/>
    <property type="molecule type" value="Genomic_DNA"/>
</dbReference>
<feature type="transmembrane region" description="Helical" evidence="9">
    <location>
        <begin position="154"/>
        <end position="173"/>
    </location>
</feature>
<name>A0A7X1NT02_9MICC</name>
<evidence type="ECO:0000256" key="7">
    <source>
        <dbReference type="ARBA" id="ARBA00023136"/>
    </source>
</evidence>
<keyword evidence="4" id="KW-1003">Cell membrane</keyword>
<evidence type="ECO:0000256" key="3">
    <source>
        <dbReference type="ARBA" id="ARBA00022448"/>
    </source>
</evidence>
<dbReference type="PANTHER" id="PTHR34979">
    <property type="entry name" value="INNER MEMBRANE PROTEIN YGAZ"/>
    <property type="match status" value="1"/>
</dbReference>
<dbReference type="PANTHER" id="PTHR34979:SF1">
    <property type="entry name" value="INNER MEMBRANE PROTEIN YGAZ"/>
    <property type="match status" value="1"/>
</dbReference>
<feature type="region of interest" description="Disordered" evidence="8">
    <location>
        <begin position="225"/>
        <end position="288"/>
    </location>
</feature>
<accession>A0A7X1NT02</accession>
<comment type="subcellular location">
    <subcellularLocation>
        <location evidence="1">Cell membrane</location>
        <topology evidence="1">Multi-pass membrane protein</topology>
    </subcellularLocation>
</comment>
<keyword evidence="5 9" id="KW-0812">Transmembrane</keyword>
<evidence type="ECO:0000256" key="4">
    <source>
        <dbReference type="ARBA" id="ARBA00022475"/>
    </source>
</evidence>
<evidence type="ECO:0000256" key="8">
    <source>
        <dbReference type="SAM" id="MobiDB-lite"/>
    </source>
</evidence>
<organism evidence="10 11">
    <name type="scientific">Arthrobacter bussei</name>
    <dbReference type="NCBI Taxonomy" id="2594179"/>
    <lineage>
        <taxon>Bacteria</taxon>
        <taxon>Bacillati</taxon>
        <taxon>Actinomycetota</taxon>
        <taxon>Actinomycetes</taxon>
        <taxon>Micrococcales</taxon>
        <taxon>Micrococcaceae</taxon>
        <taxon>Arthrobacter</taxon>
    </lineage>
</organism>
<dbReference type="Pfam" id="PF03591">
    <property type="entry name" value="AzlC"/>
    <property type="match status" value="1"/>
</dbReference>
<dbReference type="RefSeq" id="WP_191932074.1">
    <property type="nucleotide sequence ID" value="NZ_VJXX01000007.1"/>
</dbReference>
<feature type="transmembrane region" description="Helical" evidence="9">
    <location>
        <begin position="12"/>
        <end position="35"/>
    </location>
</feature>
<keyword evidence="11" id="KW-1185">Reference proteome</keyword>
<feature type="transmembrane region" description="Helical" evidence="9">
    <location>
        <begin position="55"/>
        <end position="78"/>
    </location>
</feature>
<dbReference type="AlphaFoldDB" id="A0A7X1NT02"/>
<evidence type="ECO:0000256" key="5">
    <source>
        <dbReference type="ARBA" id="ARBA00022692"/>
    </source>
</evidence>